<proteinExistence type="inferred from homology"/>
<reference evidence="6 7" key="1">
    <citation type="submission" date="2016-11" db="EMBL/GenBank/DDBJ databases">
        <title>Study of marine rhodopsin-containing bacteria.</title>
        <authorList>
            <person name="Yoshizawa S."/>
            <person name="Kumagai Y."/>
            <person name="Kogure K."/>
        </authorList>
    </citation>
    <scope>NUCLEOTIDE SEQUENCE [LARGE SCALE GENOMIC DNA]</scope>
    <source>
        <strain evidence="6 7">SG-29</strain>
    </source>
</reference>
<dbReference type="GO" id="GO:0016787">
    <property type="term" value="F:hydrolase activity"/>
    <property type="evidence" value="ECO:0007669"/>
    <property type="project" value="UniProtKB-KW"/>
</dbReference>
<evidence type="ECO:0000313" key="7">
    <source>
        <dbReference type="Proteomes" id="UP000216446"/>
    </source>
</evidence>
<comment type="caution">
    <text evidence="6">The sequence shown here is derived from an EMBL/GenBank/DDBJ whole genome shotgun (WGS) entry which is preliminary data.</text>
</comment>
<dbReference type="InterPro" id="IPR024775">
    <property type="entry name" value="DinB-like"/>
</dbReference>
<dbReference type="EMBL" id="MQWB01000001">
    <property type="protein sequence ID" value="OZC01735.1"/>
    <property type="molecule type" value="Genomic_DNA"/>
</dbReference>
<dbReference type="AlphaFoldDB" id="A0A259TVE5"/>
<evidence type="ECO:0000256" key="1">
    <source>
        <dbReference type="ARBA" id="ARBA00022490"/>
    </source>
</evidence>
<dbReference type="InterPro" id="IPR034660">
    <property type="entry name" value="DinB/YfiT-like"/>
</dbReference>
<feature type="domain" description="DinB-like" evidence="5">
    <location>
        <begin position="32"/>
        <end position="164"/>
    </location>
</feature>
<dbReference type="OrthoDB" id="9796039at2"/>
<dbReference type="Gene3D" id="1.20.120.450">
    <property type="entry name" value="dinb family like domain"/>
    <property type="match status" value="1"/>
</dbReference>
<dbReference type="Pfam" id="PF12867">
    <property type="entry name" value="DinB_2"/>
    <property type="match status" value="1"/>
</dbReference>
<organism evidence="6 7">
    <name type="scientific">Rubricoccus marinus</name>
    <dbReference type="NCBI Taxonomy" id="716817"/>
    <lineage>
        <taxon>Bacteria</taxon>
        <taxon>Pseudomonadati</taxon>
        <taxon>Rhodothermota</taxon>
        <taxon>Rhodothermia</taxon>
        <taxon>Rhodothermales</taxon>
        <taxon>Rubricoccaceae</taxon>
        <taxon>Rubricoccus</taxon>
    </lineage>
</organism>
<keyword evidence="4" id="KW-0862">Zinc</keyword>
<evidence type="ECO:0000256" key="3">
    <source>
        <dbReference type="ARBA" id="ARBA00022801"/>
    </source>
</evidence>
<accession>A0A259TVE5</accession>
<evidence type="ECO:0000259" key="5">
    <source>
        <dbReference type="Pfam" id="PF12867"/>
    </source>
</evidence>
<name>A0A259TVE5_9BACT</name>
<dbReference type="InParanoid" id="A0A259TVE5"/>
<sequence length="174" mass="19661">MTDARYPIGRYAHEGPVSDEQLRAWIGEIAALPAQIRGAARGLNDAQLDTPYRPDGWTLRQVIHHVPDSHANAYVRFKWALTEDTPRIKAYDEGAWADLGDTQVAPVETSLDLLSALHARWVALMSTMSPEDWGRSLVHPVGGPMMLRWMAGMYAWHGRHHLAHLTVTRERHGW</sequence>
<keyword evidence="1" id="KW-0963">Cytoplasm</keyword>
<dbReference type="HAMAP" id="MF_01256">
    <property type="entry name" value="YfiT_hydrol"/>
    <property type="match status" value="1"/>
</dbReference>
<dbReference type="RefSeq" id="WP_094545354.1">
    <property type="nucleotide sequence ID" value="NZ_MQWB01000001.1"/>
</dbReference>
<keyword evidence="3 6" id="KW-0378">Hydrolase</keyword>
<keyword evidence="7" id="KW-1185">Reference proteome</keyword>
<evidence type="ECO:0000313" key="6">
    <source>
        <dbReference type="EMBL" id="OZC01735.1"/>
    </source>
</evidence>
<dbReference type="SUPFAM" id="SSF109854">
    <property type="entry name" value="DinB/YfiT-like putative metalloenzymes"/>
    <property type="match status" value="1"/>
</dbReference>
<protein>
    <submittedName>
        <fullName evidence="6">Metal-dependent hydrolase</fullName>
    </submittedName>
</protein>
<dbReference type="Proteomes" id="UP000216446">
    <property type="component" value="Unassembled WGS sequence"/>
</dbReference>
<dbReference type="GO" id="GO:0046872">
    <property type="term" value="F:metal ion binding"/>
    <property type="evidence" value="ECO:0007669"/>
    <property type="project" value="UniProtKB-KW"/>
</dbReference>
<evidence type="ECO:0000256" key="2">
    <source>
        <dbReference type="ARBA" id="ARBA00022723"/>
    </source>
</evidence>
<dbReference type="InterPro" id="IPR023774">
    <property type="entry name" value="Put_metal_dep_hydrolase_YfiT"/>
</dbReference>
<dbReference type="NCBIfam" id="NF009807">
    <property type="entry name" value="PRK13291.1"/>
    <property type="match status" value="1"/>
</dbReference>
<gene>
    <name evidence="6" type="ORF">BSZ36_01285</name>
</gene>
<keyword evidence="2" id="KW-0479">Metal-binding</keyword>
<evidence type="ECO:0000256" key="4">
    <source>
        <dbReference type="ARBA" id="ARBA00022833"/>
    </source>
</evidence>